<organism evidence="1 2">
    <name type="scientific">Arcobacter roscoffensis</name>
    <dbReference type="NCBI Taxonomy" id="2961520"/>
    <lineage>
        <taxon>Bacteria</taxon>
        <taxon>Pseudomonadati</taxon>
        <taxon>Campylobacterota</taxon>
        <taxon>Epsilonproteobacteria</taxon>
        <taxon>Campylobacterales</taxon>
        <taxon>Arcobacteraceae</taxon>
        <taxon>Arcobacter</taxon>
    </lineage>
</organism>
<proteinExistence type="predicted"/>
<name>A0ABY5E426_9BACT</name>
<accession>A0ABY5E426</accession>
<dbReference type="Pfam" id="PF11294">
    <property type="entry name" value="DUF3095"/>
    <property type="match status" value="1"/>
</dbReference>
<gene>
    <name evidence="1" type="ORF">NJU99_02160</name>
</gene>
<keyword evidence="2" id="KW-1185">Reference proteome</keyword>
<sequence>MNSDFYKELQSITSIKEISKSSSYKDMPSDWYIVVTDVKNSTIAIENGKYKEVNMVGALSIISILNIDKTLDLPFVFGGDGAFILIPKQMLEQTKQILLATQKISKESYSLDLRVGIVPISKIYENKKSLLITKLKLNEDSSQAIIKGGGLEYADDLLKNSQEFLVKDKLLDSTVVDLEGLECRWEAIKSPKDDTLAVMIKCKDDTYYEKLLFDIENLIGDNKKRSPLSKKNLNLSFKNNDLKVEASIYEKTFFKKYIKVLGFKLINLIGLALMSFKVDKWGEYKDRILSTIDAEKFDDLLRMVVSTSSEQTNKLKEYLEKEYKSGNIVYGVHKSNSALMTCLIFERHGRHTHFVDCSNGGYAIAAKAFKKRAFINKSHN</sequence>
<dbReference type="InterPro" id="IPR021445">
    <property type="entry name" value="DUF3095"/>
</dbReference>
<reference evidence="1" key="1">
    <citation type="submission" date="2022-07" db="EMBL/GenBank/DDBJ databases">
        <title>Arcobacter roscoffensis sp. nov., a marine bacterium isolated from coastal seawater collected from Roscoff, France.</title>
        <authorList>
            <person name="Pascual J."/>
            <person name="Lepeaux C."/>
            <person name="Methner A."/>
            <person name="Overmann J."/>
        </authorList>
    </citation>
    <scope>NUCLEOTIDE SEQUENCE</scope>
    <source>
        <strain evidence="1">ARW1-2F2</strain>
    </source>
</reference>
<dbReference type="Proteomes" id="UP001060012">
    <property type="component" value="Chromosome"/>
</dbReference>
<protein>
    <submittedName>
        <fullName evidence="1">DUF3095 domain-containing protein</fullName>
    </submittedName>
</protein>
<dbReference type="RefSeq" id="WP_254577095.1">
    <property type="nucleotide sequence ID" value="NZ_CP100595.1"/>
</dbReference>
<dbReference type="EMBL" id="CP100595">
    <property type="protein sequence ID" value="UTJ06916.1"/>
    <property type="molecule type" value="Genomic_DNA"/>
</dbReference>
<evidence type="ECO:0000313" key="2">
    <source>
        <dbReference type="Proteomes" id="UP001060012"/>
    </source>
</evidence>
<evidence type="ECO:0000313" key="1">
    <source>
        <dbReference type="EMBL" id="UTJ06916.1"/>
    </source>
</evidence>